<proteinExistence type="predicted"/>
<dbReference type="InterPro" id="IPR013783">
    <property type="entry name" value="Ig-like_fold"/>
</dbReference>
<evidence type="ECO:0000313" key="1">
    <source>
        <dbReference type="EMBL" id="OBR68098.1"/>
    </source>
</evidence>
<dbReference type="EMBL" id="LYPA01000029">
    <property type="protein sequence ID" value="OBR68098.1"/>
    <property type="molecule type" value="Genomic_DNA"/>
</dbReference>
<sequence length="1770" mass="193118">MRSLGIFRRGKKSLSLLIMISLLAALFPFRQSQIAEGASQPADKEVWVGQAKLGNQSVSPDNMFINFVNNVPGFSYEQGGVDTAGLAIGTMRMRKGGWIELTIDIGANEQLKQLAASGQAEVEMGWANLYWSEEGFPKYNYQGTDASMSVITNGVEQELLHGRAWDGGIGSRSVTADLKPNSIIKIRVEGIRDHIAEKPVGTDRMYVRFKDTKAPVLSSYSFTGDGLQRWNENVSQQELYVKKDEKIDLTYRFSEPVRPSEVIAGASNPVTDAFLRHPLFVNTAGTGLPAQEQQQYLVNQQYTSTAASLAKYYTNITYRYTGIIYHNSGNLPVEPGLTAPTNNNPGESLYEKFQAAEYVDAAGNAARIDFTTLRPNDSSDPYLQGKAVNDPFNYDEGGFRIIVDAVRPKYTKTGNGIQPEILTGVTVNNNDVMYFLVQFSEEVVPWRNHNSSWEAKDTYLLFNNGMKAYYESGSGTDKWLFKIVLEDDKTLETPLLKVIELAHNSKPSDTLVLQDYAGNLLLQPANYKGIHTDGNETYMDSTIDWANLMIDNTPPTIQFFFEAGGASNNTYQRNGKATIAADDSDILVPPLDPDNPGVMLPSRGIYRPSNMTGASAPTVGLVYYIWSQSAENPFDSKAADNYAAIKRYSLTGKQPREDLYKSAEDAEKFASLNLAVANNKTNMIAPPDEALLADNSGIWYLHAWTADMTWDSARELAQYEKMKSYITTNPVQYQAWKDEQGGSEADQTAYANAKALAAVGDYANLDLWKLSDFMQEDSNWTYGLTPFLLDNKAPAVDFTNIDGNSTAEAVVSVKIADPHSGLQNAYFQFAKAGEATSEAAWQALAVDGNGEASISTLNQIPEDGKYTLHVRASDKAGNMLNTFLAETIIVDSSSIVKAAFLPDSNSAYEQKHDIKFYLSGLEPESVAYAWSSSINRPTSESAYKTVTASVYRQAGEEGIIIVSPSGGGEYEYDLSSQDAYSGQQYVHVVVNPGAEDRIYTYSKVYYFDNEPPVVGFSRNGVAYPQESHEVTVTIAEEAGRAAVALRQYQWVADGAPAPDPLTGGWLGLPLDGKVILDAKEWLNPGETANYRLYVLAGDAAGNQTVASTELFSISLADSSTPSGGSANLIYMYGDETDGYTGIINLNLDTPDKKGYEYSLSTNGGQNWSKWQPYTNFISTKLPSSVIALLDMKIKYRVNGGEGGDPVDLQFQQLSETEPVYALATANTVKPVSSTTGVNIEIKAPLGIRVKAAEDNPPSGLEQMGSSFKVRENGYYAFNLTDLANPSRTGKLYIAIGNIDDTPPIGSIYYMSTTPTNGNAVVKLESNEPVTVLNNSGRNTYTFTENGSFTFQFADEAGNIAEQTATVSHIDKTPPNVRIVRSYQYGMGSDQTFGTIENNQGEIIAANGVVLSVEKSDPAGKDFNVVGGSSTLTITKNGAYSFAISDTYGNTTLVNESITHLIANGPEPAHIEYSFVDEDGNELSEDQIVTIDGKRYAKGKQRLTISGQTESHNPVFLGTRPSRDDAGQYTNRISDAEGRYSFTRVVEGNGSVTIALVDLIGNVGKASAVVEGLDNTAPEISLKSSFAGILQNQANFDAKVDLGGYTVTDNVSAPENIKVTVSGLDLSKTGRQSVTYTAVDQVGNSATAVQDVYVLAADGIRIFANDRLISSSLGETAIFDTNKLTFNISGFDKMKVGGVDMINQRGTYDVFYQSGLYREGQMKSIATKLTYAELTSKNFTVAFPKAGWYTIIVRNQEREREYATFFVSSVK</sequence>
<protein>
    <submittedName>
        <fullName evidence="1">Uncharacterized protein</fullName>
    </submittedName>
</protein>
<reference evidence="1 2" key="1">
    <citation type="submission" date="2016-05" db="EMBL/GenBank/DDBJ databases">
        <title>Paenibacillus oryzae. sp. nov., isolated from the rice root.</title>
        <authorList>
            <person name="Zhang J."/>
            <person name="Zhang X."/>
        </authorList>
    </citation>
    <scope>NUCLEOTIDE SEQUENCE [LARGE SCALE GENOMIC DNA]</scope>
    <source>
        <strain evidence="1 2">1DrF-4</strain>
    </source>
</reference>
<dbReference type="STRING" id="1844972.A7K91_07740"/>
<organism evidence="1 2">
    <name type="scientific">Paenibacillus oryzae</name>
    <dbReference type="NCBI Taxonomy" id="1844972"/>
    <lineage>
        <taxon>Bacteria</taxon>
        <taxon>Bacillati</taxon>
        <taxon>Bacillota</taxon>
        <taxon>Bacilli</taxon>
        <taxon>Bacillales</taxon>
        <taxon>Paenibacillaceae</taxon>
        <taxon>Paenibacillus</taxon>
    </lineage>
</organism>
<dbReference type="Proteomes" id="UP000092024">
    <property type="component" value="Unassembled WGS sequence"/>
</dbReference>
<gene>
    <name evidence="1" type="ORF">A7K91_07740</name>
</gene>
<name>A0A1A5YRA6_9BACL</name>
<dbReference type="RefSeq" id="WP_068679703.1">
    <property type="nucleotide sequence ID" value="NZ_LYPA01000029.1"/>
</dbReference>
<dbReference type="Gene3D" id="2.60.40.10">
    <property type="entry name" value="Immunoglobulins"/>
    <property type="match status" value="1"/>
</dbReference>
<keyword evidence="2" id="KW-1185">Reference proteome</keyword>
<accession>A0A1A5YRA6</accession>
<evidence type="ECO:0000313" key="2">
    <source>
        <dbReference type="Proteomes" id="UP000092024"/>
    </source>
</evidence>
<dbReference type="OrthoDB" id="2654915at2"/>
<comment type="caution">
    <text evidence="1">The sequence shown here is derived from an EMBL/GenBank/DDBJ whole genome shotgun (WGS) entry which is preliminary data.</text>
</comment>